<accession>A0ABQ5BD09</accession>
<evidence type="ECO:0000313" key="2">
    <source>
        <dbReference type="EMBL" id="GJT11728.1"/>
    </source>
</evidence>
<dbReference type="PANTHER" id="PTHR11439">
    <property type="entry name" value="GAG-POL-RELATED RETROTRANSPOSON"/>
    <property type="match status" value="1"/>
</dbReference>
<feature type="compositionally biased region" description="Basic residues" evidence="1">
    <location>
        <begin position="439"/>
        <end position="454"/>
    </location>
</feature>
<protein>
    <submittedName>
        <fullName evidence="2">Monodehydroascorbate reductase</fullName>
    </submittedName>
</protein>
<feature type="compositionally biased region" description="Polar residues" evidence="1">
    <location>
        <begin position="582"/>
        <end position="592"/>
    </location>
</feature>
<feature type="region of interest" description="Disordered" evidence="1">
    <location>
        <begin position="1993"/>
        <end position="2027"/>
    </location>
</feature>
<feature type="compositionally biased region" description="Basic and acidic residues" evidence="1">
    <location>
        <begin position="834"/>
        <end position="853"/>
    </location>
</feature>
<feature type="compositionally biased region" description="Acidic residues" evidence="1">
    <location>
        <begin position="932"/>
        <end position="942"/>
    </location>
</feature>
<feature type="compositionally biased region" description="Basic and acidic residues" evidence="1">
    <location>
        <begin position="969"/>
        <end position="984"/>
    </location>
</feature>
<feature type="region of interest" description="Disordered" evidence="1">
    <location>
        <begin position="685"/>
        <end position="770"/>
    </location>
</feature>
<feature type="region of interest" description="Disordered" evidence="1">
    <location>
        <begin position="915"/>
        <end position="1086"/>
    </location>
</feature>
<feature type="region of interest" description="Disordered" evidence="1">
    <location>
        <begin position="829"/>
        <end position="867"/>
    </location>
</feature>
<keyword evidence="3" id="KW-1185">Reference proteome</keyword>
<dbReference type="EMBL" id="BQNB010013091">
    <property type="protein sequence ID" value="GJT11728.1"/>
    <property type="molecule type" value="Genomic_DNA"/>
</dbReference>
<feature type="compositionally biased region" description="Basic and acidic residues" evidence="1">
    <location>
        <begin position="715"/>
        <end position="743"/>
    </location>
</feature>
<dbReference type="CDD" id="cd09272">
    <property type="entry name" value="RNase_HI_RT_Ty1"/>
    <property type="match status" value="1"/>
</dbReference>
<feature type="region of interest" description="Disordered" evidence="1">
    <location>
        <begin position="400"/>
        <end position="480"/>
    </location>
</feature>
<gene>
    <name evidence="2" type="ORF">Tco_0858770</name>
</gene>
<dbReference type="Proteomes" id="UP001151760">
    <property type="component" value="Unassembled WGS sequence"/>
</dbReference>
<feature type="region of interest" description="Disordered" evidence="1">
    <location>
        <begin position="555"/>
        <end position="669"/>
    </location>
</feature>
<evidence type="ECO:0000313" key="3">
    <source>
        <dbReference type="Proteomes" id="UP001151760"/>
    </source>
</evidence>
<organism evidence="2 3">
    <name type="scientific">Tanacetum coccineum</name>
    <dbReference type="NCBI Taxonomy" id="301880"/>
    <lineage>
        <taxon>Eukaryota</taxon>
        <taxon>Viridiplantae</taxon>
        <taxon>Streptophyta</taxon>
        <taxon>Embryophyta</taxon>
        <taxon>Tracheophyta</taxon>
        <taxon>Spermatophyta</taxon>
        <taxon>Magnoliopsida</taxon>
        <taxon>eudicotyledons</taxon>
        <taxon>Gunneridae</taxon>
        <taxon>Pentapetalae</taxon>
        <taxon>asterids</taxon>
        <taxon>campanulids</taxon>
        <taxon>Asterales</taxon>
        <taxon>Asteraceae</taxon>
        <taxon>Asteroideae</taxon>
        <taxon>Anthemideae</taxon>
        <taxon>Anthemidinae</taxon>
        <taxon>Tanacetum</taxon>
    </lineage>
</organism>
<reference evidence="2" key="1">
    <citation type="journal article" date="2022" name="Int. J. Mol. Sci.">
        <title>Draft Genome of Tanacetum Coccineum: Genomic Comparison of Closely Related Tanacetum-Family Plants.</title>
        <authorList>
            <person name="Yamashiro T."/>
            <person name="Shiraishi A."/>
            <person name="Nakayama K."/>
            <person name="Satake H."/>
        </authorList>
    </citation>
    <scope>NUCLEOTIDE SEQUENCE</scope>
</reference>
<comment type="caution">
    <text evidence="2">The sequence shown here is derived from an EMBL/GenBank/DDBJ whole genome shotgun (WGS) entry which is preliminary data.</text>
</comment>
<feature type="compositionally biased region" description="Basic and acidic residues" evidence="1">
    <location>
        <begin position="1003"/>
        <end position="1039"/>
    </location>
</feature>
<sequence>MYLTAVDPTCPSLFWHVARYQAKPTKKHFEAIKRVFRYLKGTIHMGLWYPKDNSHVTNSLCNADHADVKIKKKYSGKVLSFWENRLNSMAEQIVPAQPPTRTDEQIVPRSQWLTIGKSNLLFNAQKIQKNPIFQISVDILKNTNFFQALTASANVPAIYLQQFWKTMSYNEKTGVYSCQLDEQWFDLSADLLRKALAITPVNPTHPFELPPTGDTVLDFVNELGYPEPIEFVSSIRTNYVYQPWRAILSLLNQCLTGKTSGSDKPRHPVLQMLWGIVTQTNVDHAELIWEEFTQGIQTYFSHKASLKNPKKKATPLLIPYGRFSKVIIYYLARNNNIHRRPDSAVHYTGDDYVLGNLKFVPKGETVEVFGMAIPDPLITEAIQQSPYYPNYLKMVAANTKKTPRESASVQPATKRATPKKTTTTTPVKQSKPAPPPTKKPSKRKLPQKVRKGKPTFKLVDEDDEDRQETIPHEEGNDPDLELAMKLSLETPQEKGEGEGDDADLERAIKLSMDPAFLPQGRAPIRGVTIRDPVSVGTPKLHDVVGKGKAVVSEEQVAHSLVDLSKKKRSTDQFLLVRRDQTPPDSTTGPSSQPDDDTSNKIIHESSSMSDSERTESETNTGAPKDDKDQGEAGPDPEPMQEDQTGSKSGKLHVSLAGPNPEHMDDEFIATAYPKVHENLKLITGERVLNDKPESHSGSMSSLKNLDDTVNFGDQFLHDQPTEDDQEKSKAREESDSNIPDRSHQTVTSTPPVIAPFTNVTSSEPSLLVTPPPINTEATTITTSLPEITPFIALQLRVAKLEQEMSDVKKTDVLERHTADLIEKYSVLPGPESVKNQESEKTPKEIIKAKKEQDEEKQDSTYSIRSTDKVDLEEFDLKSALFSHMNKKKSANKNTTNYRLYHALMEALIADEDAMDKEVADQVKDHKRKHDSDDDEDDDDDEGPSAGSNQGRSTKKRRSDSAASGSAKPPPKDDDQSSQKPRESDASASKQHPSFTSTGWQITDTRDTGADSSMHRSDPESEHSEQSSDDLSKQDERNDSDMEDTDNAHIPKVSTTTWFKPIPESERPATPEPEWTISPNDFPEPEHNWANAYATTYKVPEENKLQRKTYDIGSFIKWFCRRTGKKKLSKADLEGPTFNLVKAFHKNSVFLQYQMDECHKLLTNKVDWSNPEGHQILRNIYEPLPLGGPPGQVSIQPQFFFNRDLDYLLTGDKERRIALSISKLKAARYLDFGLEELVPSLWVESEREYDISAVYGITHWWFRRKEFYINKHSESSDREAVRSHMRILSVVSVKVFEKYGYNYLREIILRRADYQEYKISEKDFKNLHPNDFEDLFLLNIQEKLNHLPKTDKTSLHTAVNMWIRNLVIRNRVGDLQLGIESYQTKVNLERPNWDAADYYFKEDYTIVPKPRAVAVSQWKSDQKWFKDFHLSSTIGHGDQEVVHRIYKEEAKTSSQLIEKRLQIRKDLSKSGKLCCRMSVKASLNTLISKYHSQVQQDGELLQDDVRLCLCNDPSRNCCGQVLWLQNQLLDYGYNFMKTKIHVDNESAICVVKNPVYHSKTKHIEIRHHFIRDSYEKKLIEMVKIHTDYNVADLLTKAFDVTRISKIDCLLSSEVGDEAVHKELGDRMERAATTASSLEAEQDSDAQTRFEAASKSPMIHLSQELTHLDVGRTKFNISLSNHMANLEFCDKHNMIAYLQKSEGSEGFHQIIDFLNASHIQYALIKNPTIYVSFIKQFWRTTTATTSATGEVELTAIIDGQEKTIIEASLRRHLKLEDNGGVTTLPNSEIFEQLALMRYATDSDKLTFQKGNFSPQWRFFIHTILHCLSPKKTAWEQFSSNIATAIICLATTRTFNFSKFIFDAMVKNLDNPHKFLMYPRFIEICLNKQRRLLQPHTRTYSTPVLTQKVFSNMKRVIKGYSGEDIPLFASMPHESPLQSVYSLGRDEGSLSLHELMVLCTNLSNKVTSLEAELAQTKQTYGTTLTKLIKKVKKLEQTMKSSQSRRRTRVVLSDEEEVSKDPSKQGRSLIEELDLDADISLVP</sequence>
<dbReference type="Pfam" id="PF02809">
    <property type="entry name" value="UIM"/>
    <property type="match status" value="2"/>
</dbReference>
<proteinExistence type="predicted"/>
<dbReference type="InterPro" id="IPR003903">
    <property type="entry name" value="UIM_dom"/>
</dbReference>
<reference evidence="2" key="2">
    <citation type="submission" date="2022-01" db="EMBL/GenBank/DDBJ databases">
        <authorList>
            <person name="Yamashiro T."/>
            <person name="Shiraishi A."/>
            <person name="Satake H."/>
            <person name="Nakayama K."/>
        </authorList>
    </citation>
    <scope>NUCLEOTIDE SEQUENCE</scope>
</reference>
<feature type="compositionally biased region" description="Low complexity" evidence="1">
    <location>
        <begin position="411"/>
        <end position="431"/>
    </location>
</feature>
<evidence type="ECO:0000256" key="1">
    <source>
        <dbReference type="SAM" id="MobiDB-lite"/>
    </source>
</evidence>
<feature type="non-terminal residue" evidence="2">
    <location>
        <position position="2039"/>
    </location>
</feature>
<name>A0ABQ5BD09_9ASTR</name>
<dbReference type="PANTHER" id="PTHR11439:SF509">
    <property type="entry name" value="RNA-DIRECTED DNA POLYMERASE"/>
    <property type="match status" value="1"/>
</dbReference>
<feature type="compositionally biased region" description="Polar residues" evidence="1">
    <location>
        <begin position="985"/>
        <end position="1002"/>
    </location>
</feature>